<keyword evidence="6" id="KW-1185">Reference proteome</keyword>
<dbReference type="InterPro" id="IPR032675">
    <property type="entry name" value="LRR_dom_sf"/>
</dbReference>
<dbReference type="Pfam" id="PF12799">
    <property type="entry name" value="LRR_4"/>
    <property type="match status" value="2"/>
</dbReference>
<feature type="region of interest" description="Disordered" evidence="5">
    <location>
        <begin position="453"/>
        <end position="532"/>
    </location>
</feature>
<protein>
    <recommendedName>
        <fullName evidence="4">Dynein axonemal assembly factor 1 homolog</fullName>
    </recommendedName>
</protein>
<evidence type="ECO:0000313" key="7">
    <source>
        <dbReference type="RefSeq" id="XP_017771668.1"/>
    </source>
</evidence>
<proteinExistence type="predicted"/>
<evidence type="ECO:0000256" key="5">
    <source>
        <dbReference type="SAM" id="MobiDB-lite"/>
    </source>
</evidence>
<dbReference type="InterPro" id="IPR050576">
    <property type="entry name" value="Cilia_flagella_integrity"/>
</dbReference>
<feature type="region of interest" description="Disordered" evidence="5">
    <location>
        <begin position="22"/>
        <end position="48"/>
    </location>
</feature>
<dbReference type="RefSeq" id="XP_017771668.1">
    <property type="nucleotide sequence ID" value="XM_017916179.1"/>
</dbReference>
<keyword evidence="2" id="KW-0433">Leucine-rich repeat</keyword>
<dbReference type="Proteomes" id="UP000695000">
    <property type="component" value="Unplaced"/>
</dbReference>
<dbReference type="SUPFAM" id="SSF52058">
    <property type="entry name" value="L domain-like"/>
    <property type="match status" value="1"/>
</dbReference>
<dbReference type="SMART" id="SM00369">
    <property type="entry name" value="LRR_TYP"/>
    <property type="match status" value="4"/>
</dbReference>
<evidence type="ECO:0000256" key="4">
    <source>
        <dbReference type="ARBA" id="ARBA00024433"/>
    </source>
</evidence>
<dbReference type="InterPro" id="IPR003591">
    <property type="entry name" value="Leu-rich_rpt_typical-subtyp"/>
</dbReference>
<feature type="compositionally biased region" description="Polar residues" evidence="5">
    <location>
        <begin position="32"/>
        <end position="48"/>
    </location>
</feature>
<sequence length="804" mass="90690">MLIFQKKKKILKIKSKNLVADATKQKKKERPSTSYVDHSSSDTSNFDTNVNSVSQQIFTDGSIQVTRTQEEKDKNPDKICLDRKGLNTFPTIIAEDRLRLLSCQHNLINNLVSLQVQKFPVLVFLDLYNNQIDSMKNLISLETLRVLLIGKNRIKKIEGLENLTKLEVLDLHGNLINSVTGLETLSQLRVLNLAGNQLKCLQATEMGGLKSLQELNLRRNHLKRLSGLPEMCNLHKIFLSNNEMQLIEDLSNVIKSPNIIEISIENNPVLLNNDCVPFLVSYLPKLAIVNKMTINEQLRKASNIWRRNKETSNPLFMDLTETISKNVNREEAISNAKTNWELLRSQTKQITSNVSAKGKSSKVNPDADIILTSLLKSKVADHKKNEHGKWCKLPPILVPIINKIHEKKESVSSVCPNIDSTSSLLSSKSDSDSSSDEDIEEIKEIIEAYKPIEAVPVSSTQPDSTSAESSSTLSSNISSTSSKSNSDRTTTSSKRNIKSAVNHRLVHRVNASRSVSAKARKSNSNSNNATQVRDCEQGGDYLVEICGQNLNVYGQGSLHFLDKSWNTTKAHSVTTINFNYVNINNLAPILSKIKSRFPNADQFIFKETNIEFIGQINIFAEIQGLSSLKITTEGNPIIEKDWRTYAIYRLSHWGLKMLNDEAVSEKDIENANLQYQSLSDLVLCALPDIYLQPLLTRLSINIDDSSENVNPKVWLMSADAALRSVVSKEALQWKKQGSVQDEQIQRQKAHTYISKLLDEVCNSAKKLRMLDENWPKILHEIVRNTLLDYSNLDLYKKRKLLELM</sequence>
<reference evidence="7" key="1">
    <citation type="submission" date="2025-08" db="UniProtKB">
        <authorList>
            <consortium name="RefSeq"/>
        </authorList>
    </citation>
    <scope>IDENTIFICATION</scope>
    <source>
        <tissue evidence="7">Whole Larva</tissue>
    </source>
</reference>
<keyword evidence="3" id="KW-0677">Repeat</keyword>
<gene>
    <name evidence="7" type="primary">LOC108559050</name>
</gene>
<dbReference type="InterPro" id="IPR001611">
    <property type="entry name" value="Leu-rich_rpt"/>
</dbReference>
<evidence type="ECO:0000256" key="2">
    <source>
        <dbReference type="ARBA" id="ARBA00022614"/>
    </source>
</evidence>
<name>A0ABM1MAR8_NICVS</name>
<accession>A0ABM1MAR8</accession>
<dbReference type="Gene3D" id="3.80.10.10">
    <property type="entry name" value="Ribonuclease Inhibitor"/>
    <property type="match status" value="3"/>
</dbReference>
<dbReference type="PANTHER" id="PTHR45973">
    <property type="entry name" value="PROTEIN PHOSPHATASE 1 REGULATORY SUBUNIT SDS22-RELATED"/>
    <property type="match status" value="1"/>
</dbReference>
<dbReference type="InterPro" id="IPR025875">
    <property type="entry name" value="Leu-rich_rpt_4"/>
</dbReference>
<feature type="compositionally biased region" description="Low complexity" evidence="5">
    <location>
        <begin position="509"/>
        <end position="529"/>
    </location>
</feature>
<dbReference type="PROSITE" id="PS51450">
    <property type="entry name" value="LRR"/>
    <property type="match status" value="4"/>
</dbReference>
<feature type="compositionally biased region" description="Low complexity" evidence="5">
    <location>
        <begin position="458"/>
        <end position="493"/>
    </location>
</feature>
<evidence type="ECO:0000256" key="3">
    <source>
        <dbReference type="ARBA" id="ARBA00022737"/>
    </source>
</evidence>
<dbReference type="PANTHER" id="PTHR45973:SF8">
    <property type="entry name" value="LEUCINE-RICH REPEAT-CONTAINING PROTEIN 49"/>
    <property type="match status" value="1"/>
</dbReference>
<evidence type="ECO:0000256" key="1">
    <source>
        <dbReference type="ARBA" id="ARBA00003843"/>
    </source>
</evidence>
<organism evidence="6 7">
    <name type="scientific">Nicrophorus vespilloides</name>
    <name type="common">Boreal carrion beetle</name>
    <dbReference type="NCBI Taxonomy" id="110193"/>
    <lineage>
        <taxon>Eukaryota</taxon>
        <taxon>Metazoa</taxon>
        <taxon>Ecdysozoa</taxon>
        <taxon>Arthropoda</taxon>
        <taxon>Hexapoda</taxon>
        <taxon>Insecta</taxon>
        <taxon>Pterygota</taxon>
        <taxon>Neoptera</taxon>
        <taxon>Endopterygota</taxon>
        <taxon>Coleoptera</taxon>
        <taxon>Polyphaga</taxon>
        <taxon>Staphyliniformia</taxon>
        <taxon>Silphidae</taxon>
        <taxon>Nicrophorinae</taxon>
        <taxon>Nicrophorus</taxon>
    </lineage>
</organism>
<evidence type="ECO:0000313" key="6">
    <source>
        <dbReference type="Proteomes" id="UP000695000"/>
    </source>
</evidence>
<dbReference type="SMART" id="SM00365">
    <property type="entry name" value="LRR_SD22"/>
    <property type="match status" value="5"/>
</dbReference>
<dbReference type="GeneID" id="108559050"/>
<comment type="function">
    <text evidence="1">Cilium-specific protein required for cilia structures.</text>
</comment>